<dbReference type="Proteomes" id="UP001589692">
    <property type="component" value="Unassembled WGS sequence"/>
</dbReference>
<gene>
    <name evidence="1" type="ORF">ACFFP0_16235</name>
</gene>
<dbReference type="RefSeq" id="WP_377262675.1">
    <property type="nucleotide sequence ID" value="NZ_JBHMAA010000017.1"/>
</dbReference>
<protein>
    <submittedName>
        <fullName evidence="1">Uncharacterized protein</fullName>
    </submittedName>
</protein>
<organism evidence="1 2">
    <name type="scientific">Rhizobium puerariae</name>
    <dbReference type="NCBI Taxonomy" id="1585791"/>
    <lineage>
        <taxon>Bacteria</taxon>
        <taxon>Pseudomonadati</taxon>
        <taxon>Pseudomonadota</taxon>
        <taxon>Alphaproteobacteria</taxon>
        <taxon>Hyphomicrobiales</taxon>
        <taxon>Rhizobiaceae</taxon>
        <taxon>Rhizobium/Agrobacterium group</taxon>
        <taxon>Rhizobium</taxon>
    </lineage>
</organism>
<reference evidence="1 2" key="1">
    <citation type="submission" date="2024-09" db="EMBL/GenBank/DDBJ databases">
        <authorList>
            <person name="Sun Q."/>
            <person name="Mori K."/>
        </authorList>
    </citation>
    <scope>NUCLEOTIDE SEQUENCE [LARGE SCALE GENOMIC DNA]</scope>
    <source>
        <strain evidence="1 2">TBRC 4938</strain>
    </source>
</reference>
<evidence type="ECO:0000313" key="1">
    <source>
        <dbReference type="EMBL" id="MFB9950408.1"/>
    </source>
</evidence>
<sequence length="57" mass="6503">MKDAFRVEPGAVMKTAAVRAQLIHDRMAFLEQVRKEISRAEKDRRRSHLRQPAGGVS</sequence>
<accession>A0ABV6AM55</accession>
<name>A0ABV6AM55_9HYPH</name>
<comment type="caution">
    <text evidence="1">The sequence shown here is derived from an EMBL/GenBank/DDBJ whole genome shotgun (WGS) entry which is preliminary data.</text>
</comment>
<keyword evidence="2" id="KW-1185">Reference proteome</keyword>
<dbReference type="EMBL" id="JBHMAA010000017">
    <property type="protein sequence ID" value="MFB9950408.1"/>
    <property type="molecule type" value="Genomic_DNA"/>
</dbReference>
<evidence type="ECO:0000313" key="2">
    <source>
        <dbReference type="Proteomes" id="UP001589692"/>
    </source>
</evidence>
<proteinExistence type="predicted"/>